<dbReference type="Gene3D" id="1.20.1250.20">
    <property type="entry name" value="MFS general substrate transporter like domains"/>
    <property type="match status" value="1"/>
</dbReference>
<dbReference type="Proteomes" id="UP000198847">
    <property type="component" value="Unassembled WGS sequence"/>
</dbReference>
<dbReference type="STRING" id="112903.SAMN04490178_1384"/>
<evidence type="ECO:0000256" key="6">
    <source>
        <dbReference type="SAM" id="Phobius"/>
    </source>
</evidence>
<feature type="transmembrane region" description="Helical" evidence="6">
    <location>
        <begin position="111"/>
        <end position="128"/>
    </location>
</feature>
<feature type="transmembrane region" description="Helical" evidence="6">
    <location>
        <begin position="245"/>
        <end position="264"/>
    </location>
</feature>
<feature type="transmembrane region" description="Helical" evidence="6">
    <location>
        <begin position="78"/>
        <end position="105"/>
    </location>
</feature>
<accession>A0A1H8Y2B7</accession>
<name>A0A1H8Y2B7_9FIRM</name>
<feature type="transmembrane region" description="Helical" evidence="6">
    <location>
        <begin position="166"/>
        <end position="189"/>
    </location>
</feature>
<feature type="transmembrane region" description="Helical" evidence="6">
    <location>
        <begin position="300"/>
        <end position="318"/>
    </location>
</feature>
<feature type="transmembrane region" description="Helical" evidence="6">
    <location>
        <begin position="210"/>
        <end position="233"/>
    </location>
</feature>
<dbReference type="GO" id="GO:0022857">
    <property type="term" value="F:transmembrane transporter activity"/>
    <property type="evidence" value="ECO:0007669"/>
    <property type="project" value="InterPro"/>
</dbReference>
<dbReference type="InterPro" id="IPR011701">
    <property type="entry name" value="MFS"/>
</dbReference>
<dbReference type="InterPro" id="IPR036259">
    <property type="entry name" value="MFS_trans_sf"/>
</dbReference>
<dbReference type="SUPFAM" id="SSF103473">
    <property type="entry name" value="MFS general substrate transporter"/>
    <property type="match status" value="1"/>
</dbReference>
<dbReference type="PANTHER" id="PTHR23531:SF2">
    <property type="entry name" value="PERMEASE"/>
    <property type="match status" value="1"/>
</dbReference>
<dbReference type="Pfam" id="PF07690">
    <property type="entry name" value="MFS_1"/>
    <property type="match status" value="1"/>
</dbReference>
<dbReference type="OrthoDB" id="9814001at2"/>
<keyword evidence="2" id="KW-0813">Transport</keyword>
<comment type="subcellular location">
    <subcellularLocation>
        <location evidence="1">Cell membrane</location>
        <topology evidence="1">Multi-pass membrane protein</topology>
    </subcellularLocation>
</comment>
<feature type="transmembrane region" description="Helical" evidence="6">
    <location>
        <begin position="276"/>
        <end position="294"/>
    </location>
</feature>
<dbReference type="AlphaFoldDB" id="A0A1H8Y2B7"/>
<gene>
    <name evidence="8" type="ORF">SAMN04490178_1384</name>
</gene>
<dbReference type="GO" id="GO:0005886">
    <property type="term" value="C:plasma membrane"/>
    <property type="evidence" value="ECO:0007669"/>
    <property type="project" value="UniProtKB-SubCell"/>
</dbReference>
<feature type="domain" description="Major facilitator superfamily (MFS) profile" evidence="7">
    <location>
        <begin position="11"/>
        <end position="387"/>
    </location>
</feature>
<feature type="transmembrane region" description="Helical" evidence="6">
    <location>
        <begin position="338"/>
        <end position="359"/>
    </location>
</feature>
<evidence type="ECO:0000256" key="2">
    <source>
        <dbReference type="ARBA" id="ARBA00022448"/>
    </source>
</evidence>
<evidence type="ECO:0000313" key="9">
    <source>
        <dbReference type="Proteomes" id="UP000198847"/>
    </source>
</evidence>
<dbReference type="CDD" id="cd17489">
    <property type="entry name" value="MFS_YfcJ_like"/>
    <property type="match status" value="1"/>
</dbReference>
<dbReference type="InterPro" id="IPR020846">
    <property type="entry name" value="MFS_dom"/>
</dbReference>
<keyword evidence="5 6" id="KW-0472">Membrane</keyword>
<evidence type="ECO:0000259" key="7">
    <source>
        <dbReference type="PROSITE" id="PS50850"/>
    </source>
</evidence>
<keyword evidence="3 6" id="KW-0812">Transmembrane</keyword>
<keyword evidence="9" id="KW-1185">Reference proteome</keyword>
<evidence type="ECO:0000256" key="4">
    <source>
        <dbReference type="ARBA" id="ARBA00022989"/>
    </source>
</evidence>
<evidence type="ECO:0000256" key="1">
    <source>
        <dbReference type="ARBA" id="ARBA00004651"/>
    </source>
</evidence>
<proteinExistence type="predicted"/>
<protein>
    <submittedName>
        <fullName evidence="8">Predicted arabinose efflux permease, MFS family</fullName>
    </submittedName>
</protein>
<dbReference type="InterPro" id="IPR052714">
    <property type="entry name" value="MFS_Exporter"/>
</dbReference>
<reference evidence="8 9" key="1">
    <citation type="submission" date="2016-10" db="EMBL/GenBank/DDBJ databases">
        <authorList>
            <person name="de Groot N.N."/>
        </authorList>
    </citation>
    <scope>NUCLEOTIDE SEQUENCE [LARGE SCALE GENOMIC DNA]</scope>
    <source>
        <strain evidence="8 9">DSM 13305</strain>
    </source>
</reference>
<dbReference type="PANTHER" id="PTHR23531">
    <property type="entry name" value="QUINOLENE RESISTANCE PROTEIN NORA"/>
    <property type="match status" value="1"/>
</dbReference>
<feature type="transmembrane region" description="Helical" evidence="6">
    <location>
        <begin position="12"/>
        <end position="35"/>
    </location>
</feature>
<dbReference type="RefSeq" id="WP_091751920.1">
    <property type="nucleotide sequence ID" value="NZ_FODY01000038.1"/>
</dbReference>
<dbReference type="EMBL" id="FODY01000038">
    <property type="protein sequence ID" value="SEP46202.1"/>
    <property type="molecule type" value="Genomic_DNA"/>
</dbReference>
<dbReference type="PROSITE" id="PS50850">
    <property type="entry name" value="MFS"/>
    <property type="match status" value="1"/>
</dbReference>
<feature type="transmembrane region" description="Helical" evidence="6">
    <location>
        <begin position="365"/>
        <end position="383"/>
    </location>
</feature>
<feature type="transmembrane region" description="Helical" evidence="6">
    <location>
        <begin position="140"/>
        <end position="160"/>
    </location>
</feature>
<evidence type="ECO:0000256" key="3">
    <source>
        <dbReference type="ARBA" id="ARBA00022692"/>
    </source>
</evidence>
<evidence type="ECO:0000313" key="8">
    <source>
        <dbReference type="EMBL" id="SEP46202.1"/>
    </source>
</evidence>
<organism evidence="8 9">
    <name type="scientific">Propionispora vibrioides</name>
    <dbReference type="NCBI Taxonomy" id="112903"/>
    <lineage>
        <taxon>Bacteria</taxon>
        <taxon>Bacillati</taxon>
        <taxon>Bacillota</taxon>
        <taxon>Negativicutes</taxon>
        <taxon>Selenomonadales</taxon>
        <taxon>Sporomusaceae</taxon>
        <taxon>Propionispora</taxon>
    </lineage>
</organism>
<feature type="transmembrane region" description="Helical" evidence="6">
    <location>
        <begin position="47"/>
        <end position="66"/>
    </location>
</feature>
<evidence type="ECO:0000256" key="5">
    <source>
        <dbReference type="ARBA" id="ARBA00023136"/>
    </source>
</evidence>
<sequence>MDKKPSLWTLSFTGMCLSCFFQFMTHYALITALPIFVVDVLKEDNHAVGLAVTFFQIGAVACRPFAGKWIDELDKKFFLLISLALFLLTSVSYIGVQSILILLILRLFHGIGFGMGTTSTSTIAAIVAPESRKGEGIGYLAMFTSLAMVLGPFMSLTIVLHYSFTILYGVCGGMALLAFLFGMFTKVSGSKPETKEKLTKSTSWRDFIELKALPAAITGFLLALVYGGILAFVPTYAKNLGIIETASAFFALYAIAIVVPRPFIGRLFDQKGANYIIYPAMIIFTIGMVGLSQIQDSTGFLAAGLVIGLGFGALHPSFQAMAVNTCPNQRKGLATATYFLFFDIGIGVGAYVLGLVASYTNYSTMYLLSSAIMMVNLFVYYLLGRKKDNILIKVSKLKK</sequence>
<keyword evidence="4 6" id="KW-1133">Transmembrane helix</keyword>